<feature type="compositionally biased region" description="Basic residues" evidence="1">
    <location>
        <begin position="132"/>
        <end position="142"/>
    </location>
</feature>
<dbReference type="InterPro" id="IPR050180">
    <property type="entry name" value="RNR_Ribonuclease"/>
</dbReference>
<dbReference type="InterPro" id="IPR001900">
    <property type="entry name" value="RNase_II/R"/>
</dbReference>
<dbReference type="InterPro" id="IPR056625">
    <property type="entry name" value="SH3_CYT4"/>
</dbReference>
<name>A0ABQ8FYU4_9PEZI</name>
<gene>
    <name evidence="3" type="ORF">B0J12DRAFT_682379</name>
</gene>
<feature type="compositionally biased region" description="Polar residues" evidence="1">
    <location>
        <begin position="110"/>
        <end position="131"/>
    </location>
</feature>
<dbReference type="Proteomes" id="UP000774617">
    <property type="component" value="Unassembled WGS sequence"/>
</dbReference>
<comment type="caution">
    <text evidence="3">The sequence shown here is derived from an EMBL/GenBank/DDBJ whole genome shotgun (WGS) entry which is preliminary data.</text>
</comment>
<feature type="region of interest" description="Disordered" evidence="1">
    <location>
        <begin position="106"/>
        <end position="165"/>
    </location>
</feature>
<dbReference type="Pfam" id="PF00773">
    <property type="entry name" value="RNB"/>
    <property type="match status" value="1"/>
</dbReference>
<protein>
    <recommendedName>
        <fullName evidence="2">RNB domain-containing protein</fullName>
    </recommendedName>
</protein>
<dbReference type="Pfam" id="PF23214">
    <property type="entry name" value="SH3_CYT4"/>
    <property type="match status" value="1"/>
</dbReference>
<reference evidence="3 4" key="1">
    <citation type="journal article" date="2021" name="Nat. Commun.">
        <title>Genetic determinants of endophytism in the Arabidopsis root mycobiome.</title>
        <authorList>
            <person name="Mesny F."/>
            <person name="Miyauchi S."/>
            <person name="Thiergart T."/>
            <person name="Pickel B."/>
            <person name="Atanasova L."/>
            <person name="Karlsson M."/>
            <person name="Huettel B."/>
            <person name="Barry K.W."/>
            <person name="Haridas S."/>
            <person name="Chen C."/>
            <person name="Bauer D."/>
            <person name="Andreopoulos W."/>
            <person name="Pangilinan J."/>
            <person name="LaButti K."/>
            <person name="Riley R."/>
            <person name="Lipzen A."/>
            <person name="Clum A."/>
            <person name="Drula E."/>
            <person name="Henrissat B."/>
            <person name="Kohler A."/>
            <person name="Grigoriev I.V."/>
            <person name="Martin F.M."/>
            <person name="Hacquard S."/>
        </authorList>
    </citation>
    <scope>NUCLEOTIDE SEQUENCE [LARGE SCALE GENOMIC DNA]</scope>
    <source>
        <strain evidence="3 4">MPI-SDFR-AT-0080</strain>
    </source>
</reference>
<feature type="compositionally biased region" description="Basic and acidic residues" evidence="1">
    <location>
        <begin position="63"/>
        <end position="77"/>
    </location>
</feature>
<dbReference type="PANTHER" id="PTHR23355">
    <property type="entry name" value="RIBONUCLEASE"/>
    <property type="match status" value="1"/>
</dbReference>
<dbReference type="PANTHER" id="PTHR23355:SF65">
    <property type="entry name" value="EXORIBONUCLEASE CYT-4, PUTATIVE (AFU_ORTHOLOGUE AFUA_7G01550)-RELATED"/>
    <property type="match status" value="1"/>
</dbReference>
<evidence type="ECO:0000313" key="4">
    <source>
        <dbReference type="Proteomes" id="UP000774617"/>
    </source>
</evidence>
<feature type="domain" description="RNB" evidence="2">
    <location>
        <begin position="647"/>
        <end position="1012"/>
    </location>
</feature>
<organism evidence="3 4">
    <name type="scientific">Macrophomina phaseolina</name>
    <dbReference type="NCBI Taxonomy" id="35725"/>
    <lineage>
        <taxon>Eukaryota</taxon>
        <taxon>Fungi</taxon>
        <taxon>Dikarya</taxon>
        <taxon>Ascomycota</taxon>
        <taxon>Pezizomycotina</taxon>
        <taxon>Dothideomycetes</taxon>
        <taxon>Dothideomycetes incertae sedis</taxon>
        <taxon>Botryosphaeriales</taxon>
        <taxon>Botryosphaeriaceae</taxon>
        <taxon>Macrophomina</taxon>
    </lineage>
</organism>
<keyword evidence="4" id="KW-1185">Reference proteome</keyword>
<proteinExistence type="predicted"/>
<evidence type="ECO:0000259" key="2">
    <source>
        <dbReference type="SMART" id="SM00955"/>
    </source>
</evidence>
<dbReference type="InterPro" id="IPR056624">
    <property type="entry name" value="WH_CYT4"/>
</dbReference>
<evidence type="ECO:0000313" key="3">
    <source>
        <dbReference type="EMBL" id="KAH7030222.1"/>
    </source>
</evidence>
<dbReference type="InterPro" id="IPR057912">
    <property type="entry name" value="OB_CYT4_C"/>
</dbReference>
<dbReference type="Pfam" id="PF23216">
    <property type="entry name" value="WHD_CYT4"/>
    <property type="match status" value="1"/>
</dbReference>
<sequence length="1162" mass="132450">MRSAAALARRSQASRAAKFSNLCWTCLLAQRRQLSSTSSPPHSSPRSVRAVRYTLFDSPALPPKEEPEPAKPSEKRTKAPLRKNPAIEEYHKDEKQLLAQLIDQHRRQANEQQAEMNRLAQSNPQNTPGSRRAFHTSSRLKQHAAAAPVTSPHETISIANGRPPNLTTKEYLQRWQEEFGAPNKELLDEMGIEAYAGLSENLTRLGPPSDIRDIEVREDDVNQNTAAFRDPEDMLDDDITEKLLKVGDLVEISFKAEREPMIAVFIAQYGLQGQFYSMDGRWFHRRVKQIQFSVSNFIEPELLQPILPFLPKGEVTNDLLDTMQILDINAPREIAAPVIKQLRSFTEDADAAYRRNASVLDRAHNLLAHETDLRFGNLQKITETLLRVKNPSIATMYAVRKALLRQPMGFHADGRSHRETSVFQIMPTEFKKRMELAQSWVRDFQEEVARRSAVFGGDKNSSAAARKLEKSVHGGKEQESEGAANVRKFIQKCRKLIDQSRTMRDYTPYGRIGISKVRNEITPEKSAMEDFESLEFTESDAVLIRFIEAWSMSHMFGSAPRISSLPPVVLRALDRYPNQELGHVLGYTFLQEIGVIPPHENRTKFDPHLLLPTASHSRQLELMYNALVRMGADRKKVGMKDWMADLRTDWGKMPVFCIDAASAEEIDDGVSLESIPESSDHWVHVHIANPTAFLPKTHLISKMAAHLTESIYMPERTYSMLPKWLSDERLSLGPNRPCLTISMRLNVKGEVVDDKIQPGIIRNFVPITPQTLQQVVDPVGAEADQEVPDFTVIVGGNVPELPHRRMKEAQELSKNEKEDLKKLHELALARQIRRTEAGGIFWNQNYPDMSVYHDYFRPGLPWSHPSRRTARYTEGDPVIKMEATPTQSWFQPAGIGSDLMVREMMMLAGEVGALWCKKRNIPIIYRGTLTRPDVMSIEEYKEKLILPNLDANGNPPAKIAFNYLKHAGGAITSTKPFPHHVLGVKQYAKLTSPLRRYGDMLLHWQIESALRKEAELGRSLVDLPHVKQDYLAFQRKEVDAIITRLAPRERLISKTKRQSQAFWLAQLFFRAFYYGEAKLPDTFEVVVFSLSQDAMKRVAVLWQDYSFDLDMAFPSEVGIDEKPEIGDRWEVRITEVDTYNRRVKSEPIRLISREVVPADLPF</sequence>
<dbReference type="InterPro" id="IPR012340">
    <property type="entry name" value="NA-bd_OB-fold"/>
</dbReference>
<dbReference type="Pfam" id="PF25522">
    <property type="entry name" value="OB_cyt-4"/>
    <property type="match status" value="1"/>
</dbReference>
<evidence type="ECO:0000256" key="1">
    <source>
        <dbReference type="SAM" id="MobiDB-lite"/>
    </source>
</evidence>
<feature type="region of interest" description="Disordered" evidence="1">
    <location>
        <begin position="57"/>
        <end position="81"/>
    </location>
</feature>
<accession>A0ABQ8FYU4</accession>
<dbReference type="EMBL" id="JAGTJR010000045">
    <property type="protein sequence ID" value="KAH7030222.1"/>
    <property type="molecule type" value="Genomic_DNA"/>
</dbReference>
<dbReference type="SUPFAM" id="SSF50249">
    <property type="entry name" value="Nucleic acid-binding proteins"/>
    <property type="match status" value="1"/>
</dbReference>
<dbReference type="SMART" id="SM00955">
    <property type="entry name" value="RNB"/>
    <property type="match status" value="1"/>
</dbReference>